<comment type="pathway">
    <text evidence="10 13">Carbohydrate metabolism; glyoxylate cycle; (S)-malate from isocitrate: step 2/2.</text>
</comment>
<dbReference type="EMBL" id="PDKJ01000005">
    <property type="protein sequence ID" value="RXJ68677.1"/>
    <property type="molecule type" value="Genomic_DNA"/>
</dbReference>
<feature type="binding site" evidence="10">
    <location>
        <begin position="454"/>
        <end position="457"/>
    </location>
    <ligand>
        <name>glyoxylate</name>
        <dbReference type="ChEBI" id="CHEBI:36655"/>
    </ligand>
</feature>
<evidence type="ECO:0000259" key="14">
    <source>
        <dbReference type="Pfam" id="PF01274"/>
    </source>
</evidence>
<feature type="domain" description="Malate synthase C-terminal" evidence="17">
    <location>
        <begin position="587"/>
        <end position="692"/>
    </location>
</feature>
<accession>A0A4Q0YDX2</accession>
<feature type="domain" description="Malate synthase N-terminal" evidence="15">
    <location>
        <begin position="16"/>
        <end position="69"/>
    </location>
</feature>
<feature type="domain" description="Malate synthase G alpha-beta insertion" evidence="16">
    <location>
        <begin position="158"/>
        <end position="232"/>
    </location>
</feature>
<evidence type="ECO:0000256" key="4">
    <source>
        <dbReference type="ARBA" id="ARBA00022532"/>
    </source>
</evidence>
<evidence type="ECO:0000256" key="1">
    <source>
        <dbReference type="ARBA" id="ARBA00001946"/>
    </source>
</evidence>
<dbReference type="InterPro" id="IPR001465">
    <property type="entry name" value="Malate_synthase_TIM"/>
</dbReference>
<evidence type="ECO:0000256" key="3">
    <source>
        <dbReference type="ARBA" id="ARBA00022490"/>
    </source>
</evidence>
<dbReference type="PANTHER" id="PTHR42739:SF1">
    <property type="entry name" value="MALATE SYNTHASE G"/>
    <property type="match status" value="1"/>
</dbReference>
<comment type="catalytic activity">
    <reaction evidence="9 10 13">
        <text>glyoxylate + acetyl-CoA + H2O = (S)-malate + CoA + H(+)</text>
        <dbReference type="Rhea" id="RHEA:18181"/>
        <dbReference type="ChEBI" id="CHEBI:15377"/>
        <dbReference type="ChEBI" id="CHEBI:15378"/>
        <dbReference type="ChEBI" id="CHEBI:15589"/>
        <dbReference type="ChEBI" id="CHEBI:36655"/>
        <dbReference type="ChEBI" id="CHEBI:57287"/>
        <dbReference type="ChEBI" id="CHEBI:57288"/>
        <dbReference type="EC" id="2.3.3.9"/>
    </reaction>
</comment>
<dbReference type="PANTHER" id="PTHR42739">
    <property type="entry name" value="MALATE SYNTHASE G"/>
    <property type="match status" value="1"/>
</dbReference>
<comment type="function">
    <text evidence="10">Involved in the glycolate utilization. Catalyzes the condensation and subsequent hydrolysis of acetyl-coenzyme A (acetyl-CoA) and glyoxylate to form malate and CoA.</text>
</comment>
<gene>
    <name evidence="10" type="primary">glcB</name>
    <name evidence="18" type="ORF">CRV08_06520</name>
</gene>
<evidence type="ECO:0000259" key="15">
    <source>
        <dbReference type="Pfam" id="PF20656"/>
    </source>
</evidence>
<dbReference type="EC" id="2.3.3.9" evidence="10 11"/>
<reference evidence="18 19" key="1">
    <citation type="submission" date="2017-10" db="EMBL/GenBank/DDBJ databases">
        <title>Genomics of the genus Arcobacter.</title>
        <authorList>
            <person name="Perez-Cataluna A."/>
            <person name="Figueras M.J."/>
        </authorList>
    </citation>
    <scope>NUCLEOTIDE SEQUENCE [LARGE SCALE GENOMIC DNA]</scope>
    <source>
        <strain evidence="18 19">CECT 8993</strain>
    </source>
</reference>
<dbReference type="Proteomes" id="UP000290172">
    <property type="component" value="Unassembled WGS sequence"/>
</dbReference>
<feature type="modified residue" description="Cysteine sulfenic acid (-SOH)" evidence="10">
    <location>
        <position position="613"/>
    </location>
</feature>
<organism evidence="18 19">
    <name type="scientific">Halarcobacter ebronensis</name>
    <dbReference type="NCBI Taxonomy" id="1462615"/>
    <lineage>
        <taxon>Bacteria</taxon>
        <taxon>Pseudomonadati</taxon>
        <taxon>Campylobacterota</taxon>
        <taxon>Epsilonproteobacteria</taxon>
        <taxon>Campylobacterales</taxon>
        <taxon>Arcobacteraceae</taxon>
        <taxon>Halarcobacter</taxon>
    </lineage>
</organism>
<dbReference type="InterPro" id="IPR048356">
    <property type="entry name" value="MS_N"/>
</dbReference>
<comment type="subcellular location">
    <subcellularLocation>
        <location evidence="10 13">Cytoplasm</location>
    </subcellularLocation>
</comment>
<dbReference type="GO" id="GO:0009436">
    <property type="term" value="P:glyoxylate catabolic process"/>
    <property type="evidence" value="ECO:0007669"/>
    <property type="project" value="TreeGrafter"/>
</dbReference>
<feature type="binding site" evidence="10">
    <location>
        <position position="538"/>
    </location>
    <ligand>
        <name>acetyl-CoA</name>
        <dbReference type="ChEBI" id="CHEBI:57288"/>
    </ligand>
</feature>
<keyword evidence="8 10" id="KW-0558">Oxidation</keyword>
<dbReference type="HAMAP" id="MF_00641">
    <property type="entry name" value="Malate_synth_G"/>
    <property type="match status" value="1"/>
</dbReference>
<dbReference type="InterPro" id="IPR048357">
    <property type="entry name" value="MSG_insertion"/>
</dbReference>
<dbReference type="GO" id="GO:0006097">
    <property type="term" value="P:glyoxylate cycle"/>
    <property type="evidence" value="ECO:0007669"/>
    <property type="project" value="UniProtKB-UniRule"/>
</dbReference>
<evidence type="ECO:0000313" key="18">
    <source>
        <dbReference type="EMBL" id="RXJ68677.1"/>
    </source>
</evidence>
<dbReference type="GO" id="GO:0000287">
    <property type="term" value="F:magnesium ion binding"/>
    <property type="evidence" value="ECO:0007669"/>
    <property type="project" value="TreeGrafter"/>
</dbReference>
<dbReference type="InterPro" id="IPR011076">
    <property type="entry name" value="Malate_synth_sf"/>
</dbReference>
<evidence type="ECO:0000256" key="13">
    <source>
        <dbReference type="RuleBase" id="RU003572"/>
    </source>
</evidence>
<evidence type="ECO:0000256" key="7">
    <source>
        <dbReference type="ARBA" id="ARBA00022842"/>
    </source>
</evidence>
<comment type="caution">
    <text evidence="18">The sequence shown here is derived from an EMBL/GenBank/DDBJ whole genome shotgun (WGS) entry which is preliminary data.</text>
</comment>
<dbReference type="NCBIfam" id="TIGR01345">
    <property type="entry name" value="malate_syn_G"/>
    <property type="match status" value="1"/>
</dbReference>
<dbReference type="AlphaFoldDB" id="A0A4Q0YDX2"/>
<evidence type="ECO:0000256" key="2">
    <source>
        <dbReference type="ARBA" id="ARBA00022435"/>
    </source>
</evidence>
<dbReference type="InterPro" id="IPR044856">
    <property type="entry name" value="Malate_synth_C_sf"/>
</dbReference>
<feature type="binding site" evidence="10">
    <location>
        <position position="429"/>
    </location>
    <ligand>
        <name>glyoxylate</name>
        <dbReference type="ChEBI" id="CHEBI:36655"/>
    </ligand>
</feature>
<evidence type="ECO:0000256" key="9">
    <source>
        <dbReference type="ARBA" id="ARBA00047918"/>
    </source>
</evidence>
<protein>
    <recommendedName>
        <fullName evidence="10 11">Malate synthase G</fullName>
        <ecNumber evidence="10 11">2.3.3.9</ecNumber>
    </recommendedName>
</protein>
<evidence type="ECO:0000256" key="11">
    <source>
        <dbReference type="NCBIfam" id="TIGR01345"/>
    </source>
</evidence>
<evidence type="ECO:0000256" key="8">
    <source>
        <dbReference type="ARBA" id="ARBA00023097"/>
    </source>
</evidence>
<feature type="binding site" evidence="10">
    <location>
        <position position="310"/>
    </location>
    <ligand>
        <name>acetyl-CoA</name>
        <dbReference type="ChEBI" id="CHEBI:57288"/>
    </ligand>
</feature>
<evidence type="ECO:0000256" key="10">
    <source>
        <dbReference type="HAMAP-Rule" id="MF_00641"/>
    </source>
</evidence>
<sequence length="719" mass="81516">MYKIVGNLQVEDSLYELINKEILPTTLISKDDFWENFEAIINELTPENISLLKKRELLQSLIDSWHMNNKYDENSFEEYKKFLKEIGYLVEEKEDFKVETQNVDEEIKLQAGPQLVVPVKNARFALNAANARWGSLYDALYGTDVISTEGELAITKEYNEKRGKAVVTYAKEHLDTVAPLKEGNHKDAISYKIVDEKLEVTLQNTTTTLDDNSKLVAYEGEKENPRALVFKNNNLHVIVEFDKESFIGKLDVAGIKDIVVEAAVSTIMDCEDSIAAVDAQDKVEVYRNWFGLMKGDLEESFEKGGKTLTRKLNSDKKYKTLDDKELILHGRSLLFIRNVGHLMTNPAILDKDGNEVFEGIMDSMITTLAAIPDLTNKNEKKNSRTKSIYIVKPKMHGPQEVAFAVKLFESVEKALNLPENTIKIGIMDEERRTTVNLKECIRQATKRVVFINTGFLDRTGDEIHTSMFCGAMTPKTKMKSEAWIKAYETWNVDIGLECGLQGFSQIGKGMWAMPDEMAKMMLEKISHPKSGANTAWVPSPTAATLHSIHYHKVDVLSIQNELKGKRRASVDELLTIPLLKEDLSKEIIKNEVDNNCQSILGYVVRWIDSGIGCSKVPDINNVALMEDRATLRISSQHLANWIEHGICTIEEVLESLKQMAKVVDKQNKKDASYINMAPNYDGYAFKAACDLIFKGKEQPAGYTEPLLHKYRREYKKNVI</sequence>
<evidence type="ECO:0000256" key="12">
    <source>
        <dbReference type="PIRSR" id="PIRSR601465-50"/>
    </source>
</evidence>
<feature type="active site" description="Proton acceptor" evidence="10 12">
    <location>
        <position position="337"/>
    </location>
</feature>
<name>A0A4Q0YDX2_9BACT</name>
<feature type="binding site" evidence="10">
    <location>
        <position position="273"/>
    </location>
    <ligand>
        <name>acetyl-CoA</name>
        <dbReference type="ChEBI" id="CHEBI:57288"/>
    </ligand>
</feature>
<keyword evidence="4 10" id="KW-0816">Tricarboxylic acid cycle</keyword>
<feature type="domain" description="Malate synthase TIM barrel" evidence="14">
    <location>
        <begin position="334"/>
        <end position="575"/>
    </location>
</feature>
<dbReference type="Pfam" id="PF20658">
    <property type="entry name" value="MSG_insertion"/>
    <property type="match status" value="1"/>
</dbReference>
<dbReference type="UniPathway" id="UPA00703">
    <property type="reaction ID" value="UER00720"/>
</dbReference>
<dbReference type="GO" id="GO:0004474">
    <property type="term" value="F:malate synthase activity"/>
    <property type="evidence" value="ECO:0007669"/>
    <property type="project" value="UniProtKB-UniRule"/>
</dbReference>
<dbReference type="InterPro" id="IPR006253">
    <property type="entry name" value="Malate_synthG"/>
</dbReference>
<comment type="cofactor">
    <cofactor evidence="1 10">
        <name>Mg(2+)</name>
        <dbReference type="ChEBI" id="CHEBI:18420"/>
    </cofactor>
</comment>
<comment type="subunit">
    <text evidence="10">Monomer.</text>
</comment>
<dbReference type="Gene3D" id="1.20.1220.12">
    <property type="entry name" value="Malate synthase, domain III"/>
    <property type="match status" value="1"/>
</dbReference>
<keyword evidence="7 10" id="KW-0460">Magnesium</keyword>
<keyword evidence="2 10" id="KW-0329">Glyoxylate bypass</keyword>
<dbReference type="GO" id="GO:0006099">
    <property type="term" value="P:tricarboxylic acid cycle"/>
    <property type="evidence" value="ECO:0007669"/>
    <property type="project" value="UniProtKB-KW"/>
</dbReference>
<dbReference type="SUPFAM" id="SSF51645">
    <property type="entry name" value="Malate synthase G"/>
    <property type="match status" value="1"/>
</dbReference>
<feature type="binding site" evidence="10">
    <location>
        <position position="457"/>
    </location>
    <ligand>
        <name>Mg(2+)</name>
        <dbReference type="ChEBI" id="CHEBI:18420"/>
    </ligand>
</feature>
<evidence type="ECO:0000259" key="17">
    <source>
        <dbReference type="Pfam" id="PF20659"/>
    </source>
</evidence>
<dbReference type="Pfam" id="PF20659">
    <property type="entry name" value="MS_C"/>
    <property type="match status" value="1"/>
</dbReference>
<feature type="binding site" evidence="10">
    <location>
        <position position="337"/>
    </location>
    <ligand>
        <name>glyoxylate</name>
        <dbReference type="ChEBI" id="CHEBI:36655"/>
    </ligand>
</feature>
<feature type="binding site" evidence="10">
    <location>
        <begin position="123"/>
        <end position="124"/>
    </location>
    <ligand>
        <name>acetyl-CoA</name>
        <dbReference type="ChEBI" id="CHEBI:57288"/>
    </ligand>
</feature>
<evidence type="ECO:0000259" key="16">
    <source>
        <dbReference type="Pfam" id="PF20658"/>
    </source>
</evidence>
<comment type="caution">
    <text evidence="10">Lacks conserved residue(s) required for the propagation of feature annotation.</text>
</comment>
<evidence type="ECO:0000256" key="6">
    <source>
        <dbReference type="ARBA" id="ARBA00022723"/>
    </source>
</evidence>
<dbReference type="InterPro" id="IPR048355">
    <property type="entry name" value="MS_C"/>
</dbReference>
<dbReference type="GO" id="GO:0005829">
    <property type="term" value="C:cytosol"/>
    <property type="evidence" value="ECO:0007669"/>
    <property type="project" value="TreeGrafter"/>
</dbReference>
<dbReference type="RefSeq" id="WP_128980317.1">
    <property type="nucleotide sequence ID" value="NZ_PDKJ01000005.1"/>
</dbReference>
<comment type="similarity">
    <text evidence="10 13">Belongs to the malate synthase family. GlcB subfamily.</text>
</comment>
<dbReference type="InterPro" id="IPR046363">
    <property type="entry name" value="MS_N_TIM-barrel_dom"/>
</dbReference>
<feature type="binding site" evidence="10">
    <location>
        <position position="116"/>
    </location>
    <ligand>
        <name>acetyl-CoA</name>
        <dbReference type="ChEBI" id="CHEBI:57288"/>
    </ligand>
</feature>
<keyword evidence="5 10" id="KW-0808">Transferase</keyword>
<evidence type="ECO:0000256" key="5">
    <source>
        <dbReference type="ARBA" id="ARBA00022679"/>
    </source>
</evidence>
<dbReference type="NCBIfam" id="NF002825">
    <property type="entry name" value="PRK02999.1"/>
    <property type="match status" value="1"/>
</dbReference>
<dbReference type="Pfam" id="PF01274">
    <property type="entry name" value="MS_TIM-barrel"/>
    <property type="match status" value="1"/>
</dbReference>
<dbReference type="Pfam" id="PF20656">
    <property type="entry name" value="MS_N"/>
    <property type="match status" value="1"/>
</dbReference>
<proteinExistence type="inferred from homology"/>
<keyword evidence="3 10" id="KW-0963">Cytoplasm</keyword>
<keyword evidence="6 10" id="KW-0479">Metal-binding</keyword>
<feature type="binding site" evidence="10">
    <location>
        <position position="429"/>
    </location>
    <ligand>
        <name>Mg(2+)</name>
        <dbReference type="ChEBI" id="CHEBI:18420"/>
    </ligand>
</feature>
<feature type="active site" description="Proton donor" evidence="10 12">
    <location>
        <position position="627"/>
    </location>
</feature>
<evidence type="ECO:0000313" key="19">
    <source>
        <dbReference type="Proteomes" id="UP000290172"/>
    </source>
</evidence>
<dbReference type="Gene3D" id="3.20.20.360">
    <property type="entry name" value="Malate synthase, domain 3"/>
    <property type="match status" value="2"/>
</dbReference>